<dbReference type="Proteomes" id="UP001596087">
    <property type="component" value="Unassembled WGS sequence"/>
</dbReference>
<keyword evidence="1" id="KW-1133">Transmembrane helix</keyword>
<dbReference type="RefSeq" id="WP_378586589.1">
    <property type="nucleotide sequence ID" value="NZ_JBHSKD010000003.1"/>
</dbReference>
<protein>
    <recommendedName>
        <fullName evidence="4">PH domain-containing protein</fullName>
    </recommendedName>
</protein>
<evidence type="ECO:0000256" key="1">
    <source>
        <dbReference type="SAM" id="Phobius"/>
    </source>
</evidence>
<evidence type="ECO:0000313" key="2">
    <source>
        <dbReference type="EMBL" id="MFC5175588.1"/>
    </source>
</evidence>
<feature type="transmembrane region" description="Helical" evidence="1">
    <location>
        <begin position="12"/>
        <end position="37"/>
    </location>
</feature>
<keyword evidence="1" id="KW-0812">Transmembrane</keyword>
<keyword evidence="3" id="KW-1185">Reference proteome</keyword>
<comment type="caution">
    <text evidence="2">The sequence shown here is derived from an EMBL/GenBank/DDBJ whole genome shotgun (WGS) entry which is preliminary data.</text>
</comment>
<dbReference type="EMBL" id="JBHSKD010000003">
    <property type="protein sequence ID" value="MFC5175588.1"/>
    <property type="molecule type" value="Genomic_DNA"/>
</dbReference>
<evidence type="ECO:0008006" key="4">
    <source>
        <dbReference type="Google" id="ProtNLM"/>
    </source>
</evidence>
<sequence length="154" mass="16122">MSSDYRLAPGFAARLLGVLVVGLGLLVLAVVLLGALLGLGGAVVVTVVLVAGVVVGVVGLGVLRAWVVRLDDEGYRVRFVRGAGVRTARWRDVAEAAATTSRGVRCVELQLKDERTTTIPVGVLDTGAGGPDDFVHDLRERLRRGEGLTPLGDL</sequence>
<name>A0ABW0BEI3_9ACTN</name>
<feature type="transmembrane region" description="Helical" evidence="1">
    <location>
        <begin position="43"/>
        <end position="67"/>
    </location>
</feature>
<evidence type="ECO:0000313" key="3">
    <source>
        <dbReference type="Proteomes" id="UP001596087"/>
    </source>
</evidence>
<organism evidence="2 3">
    <name type="scientific">Nocardioides taihuensis</name>
    <dbReference type="NCBI Taxonomy" id="1835606"/>
    <lineage>
        <taxon>Bacteria</taxon>
        <taxon>Bacillati</taxon>
        <taxon>Actinomycetota</taxon>
        <taxon>Actinomycetes</taxon>
        <taxon>Propionibacteriales</taxon>
        <taxon>Nocardioidaceae</taxon>
        <taxon>Nocardioides</taxon>
    </lineage>
</organism>
<proteinExistence type="predicted"/>
<gene>
    <name evidence="2" type="ORF">ACFPGP_02815</name>
</gene>
<accession>A0ABW0BEI3</accession>
<reference evidence="3" key="1">
    <citation type="journal article" date="2019" name="Int. J. Syst. Evol. Microbiol.">
        <title>The Global Catalogue of Microorganisms (GCM) 10K type strain sequencing project: providing services to taxonomists for standard genome sequencing and annotation.</title>
        <authorList>
            <consortium name="The Broad Institute Genomics Platform"/>
            <consortium name="The Broad Institute Genome Sequencing Center for Infectious Disease"/>
            <person name="Wu L."/>
            <person name="Ma J."/>
        </authorList>
    </citation>
    <scope>NUCLEOTIDE SEQUENCE [LARGE SCALE GENOMIC DNA]</scope>
    <source>
        <strain evidence="3">DFY41</strain>
    </source>
</reference>
<keyword evidence="1" id="KW-0472">Membrane</keyword>